<comment type="caution">
    <text evidence="2">The sequence shown here is derived from an EMBL/GenBank/DDBJ whole genome shotgun (WGS) entry which is preliminary data.</text>
</comment>
<evidence type="ECO:0000313" key="2">
    <source>
        <dbReference type="EMBL" id="MFI6505954.1"/>
    </source>
</evidence>
<accession>A0ABW7ZG44</accession>
<feature type="signal peptide" evidence="1">
    <location>
        <begin position="1"/>
        <end position="25"/>
    </location>
</feature>
<gene>
    <name evidence="2" type="ORF">ACIBG2_51905</name>
</gene>
<evidence type="ECO:0000313" key="3">
    <source>
        <dbReference type="Proteomes" id="UP001612741"/>
    </source>
</evidence>
<proteinExistence type="predicted"/>
<evidence type="ECO:0000256" key="1">
    <source>
        <dbReference type="SAM" id="SignalP"/>
    </source>
</evidence>
<reference evidence="2 3" key="1">
    <citation type="submission" date="2024-10" db="EMBL/GenBank/DDBJ databases">
        <title>The Natural Products Discovery Center: Release of the First 8490 Sequenced Strains for Exploring Actinobacteria Biosynthetic Diversity.</title>
        <authorList>
            <person name="Kalkreuter E."/>
            <person name="Kautsar S.A."/>
            <person name="Yang D."/>
            <person name="Bader C.D."/>
            <person name="Teijaro C.N."/>
            <person name="Fluegel L."/>
            <person name="Davis C.M."/>
            <person name="Simpson J.R."/>
            <person name="Lauterbach L."/>
            <person name="Steele A.D."/>
            <person name="Gui C."/>
            <person name="Meng S."/>
            <person name="Li G."/>
            <person name="Viehrig K."/>
            <person name="Ye F."/>
            <person name="Su P."/>
            <person name="Kiefer A.F."/>
            <person name="Nichols A."/>
            <person name="Cepeda A.J."/>
            <person name="Yan W."/>
            <person name="Fan B."/>
            <person name="Jiang Y."/>
            <person name="Adhikari A."/>
            <person name="Zheng C.-J."/>
            <person name="Schuster L."/>
            <person name="Cowan T.M."/>
            <person name="Smanski M.J."/>
            <person name="Chevrette M.G."/>
            <person name="De Carvalho L.P.S."/>
            <person name="Shen B."/>
        </authorList>
    </citation>
    <scope>NUCLEOTIDE SEQUENCE [LARGE SCALE GENOMIC DNA]</scope>
    <source>
        <strain evidence="2 3">NPDC050545</strain>
    </source>
</reference>
<organism evidence="2 3">
    <name type="scientific">Nonomuraea typhae</name>
    <dbReference type="NCBI Taxonomy" id="2603600"/>
    <lineage>
        <taxon>Bacteria</taxon>
        <taxon>Bacillati</taxon>
        <taxon>Actinomycetota</taxon>
        <taxon>Actinomycetes</taxon>
        <taxon>Streptosporangiales</taxon>
        <taxon>Streptosporangiaceae</taxon>
        <taxon>Nonomuraea</taxon>
    </lineage>
</organism>
<keyword evidence="1" id="KW-0732">Signal</keyword>
<dbReference type="EMBL" id="JBITGY010000036">
    <property type="protein sequence ID" value="MFI6505954.1"/>
    <property type="molecule type" value="Genomic_DNA"/>
</dbReference>
<keyword evidence="3" id="KW-1185">Reference proteome</keyword>
<dbReference type="RefSeq" id="WP_397092425.1">
    <property type="nucleotide sequence ID" value="NZ_JBITGY010000036.1"/>
</dbReference>
<name>A0ABW7ZG44_9ACTN</name>
<protein>
    <submittedName>
        <fullName evidence="2">Uncharacterized protein</fullName>
    </submittedName>
</protein>
<sequence length="76" mass="7779">MTRLIAGTALAVSAFLASAAMPAQALTATSTTKATASAITTTTAQLGVMGPYEEYSECALAARRMEEEGYTVSPCV</sequence>
<dbReference type="Proteomes" id="UP001612741">
    <property type="component" value="Unassembled WGS sequence"/>
</dbReference>
<feature type="chain" id="PRO_5046127491" evidence="1">
    <location>
        <begin position="26"/>
        <end position="76"/>
    </location>
</feature>